<name>A0A933EA80_UNCTE</name>
<evidence type="ECO:0008006" key="3">
    <source>
        <dbReference type="Google" id="ProtNLM"/>
    </source>
</evidence>
<sequence>MRRNTWLAAAFLTFGPLLGGCGGSAGLLESFQPPSGVSAKAHPELAGRNLRRIAVLPFRNESGVPGAGARMAGLFYEGLAASARYEVQPPPKLDEEDELKFEFRLRGGRSEGVRNQEQDAAWLQQRVSRFLAAVQPYLTNLEMIYPGEYFEGQVEAGQPALPKGTVAQAGPAAEGEPELDAVLTGIVTSYRNRSGNALLGDRGAHVAYSAFLVSAKDGKVLWEAAFNEEQIYLLDNLLLLARYGKEGFIWQTSDTLARNGLERVLRSFPGYAAPLAGQAPPKP</sequence>
<proteinExistence type="predicted"/>
<dbReference type="Proteomes" id="UP000752292">
    <property type="component" value="Unassembled WGS sequence"/>
</dbReference>
<dbReference type="PROSITE" id="PS51257">
    <property type="entry name" value="PROKAR_LIPOPROTEIN"/>
    <property type="match status" value="1"/>
</dbReference>
<protein>
    <recommendedName>
        <fullName evidence="3">Lipoprotein</fullName>
    </recommendedName>
</protein>
<accession>A0A933EA80</accession>
<comment type="caution">
    <text evidence="1">The sequence shown here is derived from an EMBL/GenBank/DDBJ whole genome shotgun (WGS) entry which is preliminary data.</text>
</comment>
<evidence type="ECO:0000313" key="1">
    <source>
        <dbReference type="EMBL" id="MBI4251754.1"/>
    </source>
</evidence>
<reference evidence="1" key="1">
    <citation type="submission" date="2020-07" db="EMBL/GenBank/DDBJ databases">
        <title>Huge and variable diversity of episymbiotic CPR bacteria and DPANN archaea in groundwater ecosystems.</title>
        <authorList>
            <person name="He C.Y."/>
            <person name="Keren R."/>
            <person name="Whittaker M."/>
            <person name="Farag I.F."/>
            <person name="Doudna J."/>
            <person name="Cate J.H.D."/>
            <person name="Banfield J.F."/>
        </authorList>
    </citation>
    <scope>NUCLEOTIDE SEQUENCE</scope>
    <source>
        <strain evidence="1">NC_groundwater_1370_Ag_S-0.2um_69_93</strain>
    </source>
</reference>
<dbReference type="Gene3D" id="3.40.50.10610">
    <property type="entry name" value="ABC-type transport auxiliary lipoprotein component"/>
    <property type="match status" value="1"/>
</dbReference>
<gene>
    <name evidence="1" type="ORF">HY618_04770</name>
</gene>
<dbReference type="AlphaFoldDB" id="A0A933EA80"/>
<evidence type="ECO:0000313" key="2">
    <source>
        <dbReference type="Proteomes" id="UP000752292"/>
    </source>
</evidence>
<organism evidence="1 2">
    <name type="scientific">Tectimicrobiota bacterium</name>
    <dbReference type="NCBI Taxonomy" id="2528274"/>
    <lineage>
        <taxon>Bacteria</taxon>
        <taxon>Pseudomonadati</taxon>
        <taxon>Nitrospinota/Tectimicrobiota group</taxon>
        <taxon>Candidatus Tectimicrobiota</taxon>
    </lineage>
</organism>
<dbReference type="EMBL" id="JACQRX010000208">
    <property type="protein sequence ID" value="MBI4251754.1"/>
    <property type="molecule type" value="Genomic_DNA"/>
</dbReference>